<evidence type="ECO:0000313" key="7">
    <source>
        <dbReference type="EMBL" id="GLH65669.1"/>
    </source>
</evidence>
<keyword evidence="3 6" id="KW-0812">Transmembrane</keyword>
<dbReference type="EMBL" id="BSDC01000001">
    <property type="protein sequence ID" value="GLH65669.1"/>
    <property type="molecule type" value="Genomic_DNA"/>
</dbReference>
<feature type="transmembrane region" description="Helical" evidence="6">
    <location>
        <begin position="201"/>
        <end position="222"/>
    </location>
</feature>
<dbReference type="PANTHER" id="PTHR30250:SF28">
    <property type="entry name" value="POLYSACCHARIDE BIOSYNTHESIS PROTEIN"/>
    <property type="match status" value="1"/>
</dbReference>
<accession>A0ABQ5PUA7</accession>
<evidence type="ECO:0000256" key="3">
    <source>
        <dbReference type="ARBA" id="ARBA00022692"/>
    </source>
</evidence>
<evidence type="ECO:0000256" key="5">
    <source>
        <dbReference type="ARBA" id="ARBA00023136"/>
    </source>
</evidence>
<feature type="transmembrane region" description="Helical" evidence="6">
    <location>
        <begin position="25"/>
        <end position="43"/>
    </location>
</feature>
<gene>
    <name evidence="7" type="ORF">GETHED_00330</name>
</gene>
<protein>
    <submittedName>
        <fullName evidence="7">Teichoic acid transporter</fullName>
    </submittedName>
</protein>
<keyword evidence="8" id="KW-1185">Reference proteome</keyword>
<reference evidence="7" key="1">
    <citation type="journal article" date="2023" name="Antonie Van Leeuwenhoek">
        <title>Mesoterricola silvestris gen. nov., sp. nov., Mesoterricola sediminis sp. nov., Geothrix oryzae sp. nov., Geothrix edaphica sp. nov., Geothrix rubra sp. nov., and Geothrix limicola sp. nov., six novel members of Acidobacteriota isolated from soils.</title>
        <authorList>
            <person name="Itoh H."/>
            <person name="Sugisawa Y."/>
            <person name="Mise K."/>
            <person name="Xu Z."/>
            <person name="Kuniyasu M."/>
            <person name="Ushijima N."/>
            <person name="Kawano K."/>
            <person name="Kobayashi E."/>
            <person name="Shiratori Y."/>
            <person name="Masuda Y."/>
            <person name="Senoo K."/>
        </authorList>
    </citation>
    <scope>NUCLEOTIDE SEQUENCE</scope>
    <source>
        <strain evidence="7">Red802</strain>
    </source>
</reference>
<dbReference type="Pfam" id="PF13440">
    <property type="entry name" value="Polysacc_synt_3"/>
    <property type="match status" value="1"/>
</dbReference>
<evidence type="ECO:0000256" key="4">
    <source>
        <dbReference type="ARBA" id="ARBA00022989"/>
    </source>
</evidence>
<keyword evidence="2" id="KW-1003">Cell membrane</keyword>
<sequence length="407" mass="43897">MGHAVTLLGAPILSRIYGPESFGRFQIYLSFLMVLSVILALRYEMAILLPEDDEGGFRLVVLGLMVSTIAGIGCLALMTSLFALKGWPSILQPLGWGAFLIPVGAMLASIYQVLTFWAIRKSSFRSVSLSKLCQASSQVGGQVAGGFTSIPGHAGLMLGDCIGRIGALVPLLREFNRDLDRFAGRWSLASVLQAARRYRRFPLISAWGALINSLGLTVPSIMLLHQLGADVLGWYALADRVVGLPSVLLGQSVSQVFMGEAGRLSTGDPRRMLALYRGLLKKLMLIGLVPAAVLLIGGPWLFRFVFGPHWEPAGQMARILALNHYLAFIAWPLIPTLTVLERQDLQTAWDVGRLAFIVAALAASQAMGLGMPGTIGMLSTAGALSYLAHVLITHQLLTLRAANHEKV</sequence>
<evidence type="ECO:0000256" key="2">
    <source>
        <dbReference type="ARBA" id="ARBA00022475"/>
    </source>
</evidence>
<evidence type="ECO:0000256" key="6">
    <source>
        <dbReference type="SAM" id="Phobius"/>
    </source>
</evidence>
<keyword evidence="4 6" id="KW-1133">Transmembrane helix</keyword>
<dbReference type="Proteomes" id="UP001165044">
    <property type="component" value="Unassembled WGS sequence"/>
</dbReference>
<keyword evidence="5 6" id="KW-0472">Membrane</keyword>
<dbReference type="PANTHER" id="PTHR30250">
    <property type="entry name" value="PST FAMILY PREDICTED COLANIC ACID TRANSPORTER"/>
    <property type="match status" value="1"/>
</dbReference>
<comment type="caution">
    <text evidence="7">The sequence shown here is derived from an EMBL/GenBank/DDBJ whole genome shotgun (WGS) entry which is preliminary data.</text>
</comment>
<feature type="transmembrane region" description="Helical" evidence="6">
    <location>
        <begin position="322"/>
        <end position="340"/>
    </location>
</feature>
<evidence type="ECO:0000313" key="8">
    <source>
        <dbReference type="Proteomes" id="UP001165044"/>
    </source>
</evidence>
<organism evidence="7 8">
    <name type="scientific">Geothrix edaphica</name>
    <dbReference type="NCBI Taxonomy" id="2927976"/>
    <lineage>
        <taxon>Bacteria</taxon>
        <taxon>Pseudomonadati</taxon>
        <taxon>Acidobacteriota</taxon>
        <taxon>Holophagae</taxon>
        <taxon>Holophagales</taxon>
        <taxon>Holophagaceae</taxon>
        <taxon>Geothrix</taxon>
    </lineage>
</organism>
<dbReference type="InterPro" id="IPR050833">
    <property type="entry name" value="Poly_Biosynth_Transport"/>
</dbReference>
<feature type="transmembrane region" description="Helical" evidence="6">
    <location>
        <begin position="352"/>
        <end position="371"/>
    </location>
</feature>
<feature type="transmembrane region" description="Helical" evidence="6">
    <location>
        <begin position="283"/>
        <end position="302"/>
    </location>
</feature>
<proteinExistence type="predicted"/>
<feature type="transmembrane region" description="Helical" evidence="6">
    <location>
        <begin position="55"/>
        <end position="84"/>
    </location>
</feature>
<evidence type="ECO:0000256" key="1">
    <source>
        <dbReference type="ARBA" id="ARBA00004651"/>
    </source>
</evidence>
<comment type="subcellular location">
    <subcellularLocation>
        <location evidence="1">Cell membrane</location>
        <topology evidence="1">Multi-pass membrane protein</topology>
    </subcellularLocation>
</comment>
<feature type="transmembrane region" description="Helical" evidence="6">
    <location>
        <begin position="96"/>
        <end position="119"/>
    </location>
</feature>
<name>A0ABQ5PUA7_9BACT</name>